<keyword evidence="2" id="KW-0223">Dioxygenase</keyword>
<dbReference type="AlphaFoldDB" id="A0A177C7Z0"/>
<protein>
    <submittedName>
        <fullName evidence="2">Glyoxalase/bleomycin resistance protein/dioxygenase</fullName>
    </submittedName>
</protein>
<dbReference type="EMBL" id="KV441555">
    <property type="protein sequence ID" value="OAG03251.1"/>
    <property type="molecule type" value="Genomic_DNA"/>
</dbReference>
<name>A0A177C7Z0_9PLEO</name>
<evidence type="ECO:0000313" key="2">
    <source>
        <dbReference type="EMBL" id="OAG03251.1"/>
    </source>
</evidence>
<dbReference type="Gene3D" id="3.10.180.10">
    <property type="entry name" value="2,3-Dihydroxybiphenyl 1,2-Dioxygenase, domain 1"/>
    <property type="match status" value="1"/>
</dbReference>
<dbReference type="Pfam" id="PF00903">
    <property type="entry name" value="Glyoxalase"/>
    <property type="match status" value="1"/>
</dbReference>
<dbReference type="PROSITE" id="PS51819">
    <property type="entry name" value="VOC"/>
    <property type="match status" value="1"/>
</dbReference>
<dbReference type="CDD" id="cd08350">
    <property type="entry name" value="BLMT_like"/>
    <property type="match status" value="1"/>
</dbReference>
<keyword evidence="2" id="KW-0560">Oxidoreductase</keyword>
<evidence type="ECO:0000313" key="3">
    <source>
        <dbReference type="Proteomes" id="UP000077069"/>
    </source>
</evidence>
<dbReference type="InterPro" id="IPR037523">
    <property type="entry name" value="VOC_core"/>
</dbReference>
<reference evidence="2 3" key="1">
    <citation type="submission" date="2016-05" db="EMBL/GenBank/DDBJ databases">
        <title>Comparative analysis of secretome profiles of manganese(II)-oxidizing ascomycete fungi.</title>
        <authorList>
            <consortium name="DOE Joint Genome Institute"/>
            <person name="Zeiner C.A."/>
            <person name="Purvine S.O."/>
            <person name="Zink E.M."/>
            <person name="Wu S."/>
            <person name="Pasa-Tolic L."/>
            <person name="Chaput D.L."/>
            <person name="Haridas S."/>
            <person name="Grigoriev I.V."/>
            <person name="Santelli C.M."/>
            <person name="Hansel C.M."/>
        </authorList>
    </citation>
    <scope>NUCLEOTIDE SEQUENCE [LARGE SCALE GENOMIC DNA]</scope>
    <source>
        <strain evidence="2 3">AP3s5-JAC2a</strain>
    </source>
</reference>
<dbReference type="InterPro" id="IPR029068">
    <property type="entry name" value="Glyas_Bleomycin-R_OHBP_Dase"/>
</dbReference>
<dbReference type="GeneID" id="28771469"/>
<proteinExistence type="predicted"/>
<dbReference type="RefSeq" id="XP_018033616.1">
    <property type="nucleotide sequence ID" value="XM_018187983.1"/>
</dbReference>
<dbReference type="OrthoDB" id="5370137at2759"/>
<sequence length="123" mass="14023">MPDYATPNLPSRDFDATSRFYKQFGFTESWRDVEWMILKRGGLVLEFFPHPELDPATSWFSCCFRMDDVGAFFEEIVRAGVPVQTTGFPRTHRPKQEESGMTIGALIDPDGSLIRLIQTQGSK</sequence>
<dbReference type="Proteomes" id="UP000077069">
    <property type="component" value="Unassembled WGS sequence"/>
</dbReference>
<dbReference type="GO" id="GO:0051213">
    <property type="term" value="F:dioxygenase activity"/>
    <property type="evidence" value="ECO:0007669"/>
    <property type="project" value="UniProtKB-KW"/>
</dbReference>
<gene>
    <name evidence="2" type="ORF">CC84DRAFT_963778</name>
</gene>
<feature type="domain" description="VOC" evidence="1">
    <location>
        <begin position="1"/>
        <end position="119"/>
    </location>
</feature>
<keyword evidence="3" id="KW-1185">Reference proteome</keyword>
<accession>A0A177C7Z0</accession>
<evidence type="ECO:0000259" key="1">
    <source>
        <dbReference type="PROSITE" id="PS51819"/>
    </source>
</evidence>
<dbReference type="InParanoid" id="A0A177C7Z0"/>
<dbReference type="InterPro" id="IPR004360">
    <property type="entry name" value="Glyas_Fos-R_dOase_dom"/>
</dbReference>
<organism evidence="2 3">
    <name type="scientific">Paraphaeosphaeria sporulosa</name>
    <dbReference type="NCBI Taxonomy" id="1460663"/>
    <lineage>
        <taxon>Eukaryota</taxon>
        <taxon>Fungi</taxon>
        <taxon>Dikarya</taxon>
        <taxon>Ascomycota</taxon>
        <taxon>Pezizomycotina</taxon>
        <taxon>Dothideomycetes</taxon>
        <taxon>Pleosporomycetidae</taxon>
        <taxon>Pleosporales</taxon>
        <taxon>Massarineae</taxon>
        <taxon>Didymosphaeriaceae</taxon>
        <taxon>Paraphaeosphaeria</taxon>
    </lineage>
</organism>
<dbReference type="SUPFAM" id="SSF54593">
    <property type="entry name" value="Glyoxalase/Bleomycin resistance protein/Dihydroxybiphenyl dioxygenase"/>
    <property type="match status" value="1"/>
</dbReference>